<sequence>MTPNDPRVKCKAPQARRSELLSLCCFKYDERHQNRCTIPTPTPTMLRDDEGVELKPSPSVAVALMMLPAPLLPSVWPFAR</sequence>
<dbReference type="InterPro" id="IPR013422">
    <property type="entry name" value="CRISPR-assoc_prot_Cas5_N"/>
</dbReference>
<keyword evidence="3" id="KW-1185">Reference proteome</keyword>
<gene>
    <name evidence="2" type="primary">cas5</name>
    <name evidence="2" type="ORF">GCT13_38655</name>
</gene>
<comment type="caution">
    <text evidence="2">The sequence shown here is derived from an EMBL/GenBank/DDBJ whole genome shotgun (WGS) entry which is preliminary data.</text>
</comment>
<evidence type="ECO:0000313" key="3">
    <source>
        <dbReference type="Proteomes" id="UP000484381"/>
    </source>
</evidence>
<dbReference type="Proteomes" id="UP000484381">
    <property type="component" value="Unassembled WGS sequence"/>
</dbReference>
<protein>
    <submittedName>
        <fullName evidence="2">CRISPR-associated protein Cas5</fullName>
    </submittedName>
</protein>
<proteinExistence type="predicted"/>
<keyword evidence="1" id="KW-0051">Antiviral defense</keyword>
<dbReference type="GO" id="GO:0051607">
    <property type="term" value="P:defense response to virus"/>
    <property type="evidence" value="ECO:0007669"/>
    <property type="project" value="UniProtKB-KW"/>
</dbReference>
<name>A0A7X1TKD0_9BURK</name>
<organism evidence="2 3">
    <name type="scientific">Paraburkholderia franconis</name>
    <dbReference type="NCBI Taxonomy" id="2654983"/>
    <lineage>
        <taxon>Bacteria</taxon>
        <taxon>Pseudomonadati</taxon>
        <taxon>Pseudomonadota</taxon>
        <taxon>Betaproteobacteria</taxon>
        <taxon>Burkholderiales</taxon>
        <taxon>Burkholderiaceae</taxon>
        <taxon>Paraburkholderia</taxon>
    </lineage>
</organism>
<reference evidence="2 3" key="1">
    <citation type="submission" date="2019-10" db="EMBL/GenBank/DDBJ databases">
        <title>Paraburkholderia sp. isolated from nodules of Mimosa pudica from Brazilian Atlantic Forest soils.</title>
        <authorList>
            <person name="Paulitsch F."/>
            <person name="Hungria M."/>
            <person name="Dall'Agnol R."/>
        </authorList>
    </citation>
    <scope>NUCLEOTIDE SEQUENCE [LARGE SCALE GENOMIC DNA]</scope>
    <source>
        <strain evidence="2 3">CNPSo 3157</strain>
    </source>
</reference>
<evidence type="ECO:0000313" key="2">
    <source>
        <dbReference type="EMBL" id="MPW22587.1"/>
    </source>
</evidence>
<accession>A0A7X1TKD0</accession>
<dbReference type="NCBIfam" id="TIGR02593">
    <property type="entry name" value="CRISPR_cas5"/>
    <property type="match status" value="1"/>
</dbReference>
<dbReference type="EMBL" id="WHNP01000070">
    <property type="protein sequence ID" value="MPW22587.1"/>
    <property type="molecule type" value="Genomic_DNA"/>
</dbReference>
<evidence type="ECO:0000256" key="1">
    <source>
        <dbReference type="ARBA" id="ARBA00023118"/>
    </source>
</evidence>
<dbReference type="AlphaFoldDB" id="A0A7X1TKD0"/>